<dbReference type="Pfam" id="PF00005">
    <property type="entry name" value="ABC_tran"/>
    <property type="match status" value="1"/>
</dbReference>
<dbReference type="GO" id="GO:0016887">
    <property type="term" value="F:ATP hydrolysis activity"/>
    <property type="evidence" value="ECO:0007669"/>
    <property type="project" value="InterPro"/>
</dbReference>
<evidence type="ECO:0000313" key="7">
    <source>
        <dbReference type="Proteomes" id="UP000176413"/>
    </source>
</evidence>
<evidence type="ECO:0000256" key="2">
    <source>
        <dbReference type="ARBA" id="ARBA00022448"/>
    </source>
</evidence>
<keyword evidence="4" id="KW-0067">ATP-binding</keyword>
<dbReference type="PANTHER" id="PTHR42734:SF17">
    <property type="entry name" value="METAL TRANSPORT SYSTEM ATP-BINDING PROTEIN TM_0124-RELATED"/>
    <property type="match status" value="1"/>
</dbReference>
<organism evidence="6 7">
    <name type="scientific">Candidatus Magasanikbacteria bacterium RIFCSPHIGHO2_02_FULL_45_10</name>
    <dbReference type="NCBI Taxonomy" id="1798679"/>
    <lineage>
        <taxon>Bacteria</taxon>
        <taxon>Candidatus Magasanikiibacteriota</taxon>
    </lineage>
</organism>
<dbReference type="PROSITE" id="PS50893">
    <property type="entry name" value="ABC_TRANSPORTER_2"/>
    <property type="match status" value="1"/>
</dbReference>
<dbReference type="AlphaFoldDB" id="A0A1F6M9Z8"/>
<feature type="domain" description="ABC transporter" evidence="5">
    <location>
        <begin position="4"/>
        <end position="230"/>
    </location>
</feature>
<accession>A0A1F6M9Z8</accession>
<dbReference type="InterPro" id="IPR003593">
    <property type="entry name" value="AAA+_ATPase"/>
</dbReference>
<evidence type="ECO:0000256" key="1">
    <source>
        <dbReference type="ARBA" id="ARBA00005417"/>
    </source>
</evidence>
<dbReference type="Gene3D" id="3.40.50.300">
    <property type="entry name" value="P-loop containing nucleotide triphosphate hydrolases"/>
    <property type="match status" value="1"/>
</dbReference>
<evidence type="ECO:0000256" key="4">
    <source>
        <dbReference type="ARBA" id="ARBA00022840"/>
    </source>
</evidence>
<reference evidence="6 7" key="1">
    <citation type="journal article" date="2016" name="Nat. Commun.">
        <title>Thousands of microbial genomes shed light on interconnected biogeochemical processes in an aquifer system.</title>
        <authorList>
            <person name="Anantharaman K."/>
            <person name="Brown C.T."/>
            <person name="Hug L.A."/>
            <person name="Sharon I."/>
            <person name="Castelle C.J."/>
            <person name="Probst A.J."/>
            <person name="Thomas B.C."/>
            <person name="Singh A."/>
            <person name="Wilkins M.J."/>
            <person name="Karaoz U."/>
            <person name="Brodie E.L."/>
            <person name="Williams K.H."/>
            <person name="Hubbard S.S."/>
            <person name="Banfield J.F."/>
        </authorList>
    </citation>
    <scope>NUCLEOTIDE SEQUENCE [LARGE SCALE GENOMIC DNA]</scope>
</reference>
<dbReference type="InterPro" id="IPR003439">
    <property type="entry name" value="ABC_transporter-like_ATP-bd"/>
</dbReference>
<dbReference type="SMART" id="SM00382">
    <property type="entry name" value="AAA"/>
    <property type="match status" value="1"/>
</dbReference>
<keyword evidence="3" id="KW-0547">Nucleotide-binding</keyword>
<proteinExistence type="inferred from homology"/>
<comment type="caution">
    <text evidence="6">The sequence shown here is derived from an EMBL/GenBank/DDBJ whole genome shotgun (WGS) entry which is preliminary data.</text>
</comment>
<dbReference type="PROSITE" id="PS00211">
    <property type="entry name" value="ABC_TRANSPORTER_1"/>
    <property type="match status" value="1"/>
</dbReference>
<gene>
    <name evidence="6" type="ORF">A3D53_03825</name>
</gene>
<name>A0A1F6M9Z8_9BACT</name>
<keyword evidence="2" id="KW-0813">Transport</keyword>
<comment type="similarity">
    <text evidence="1">Belongs to the ABC transporter superfamily.</text>
</comment>
<dbReference type="SUPFAM" id="SSF52540">
    <property type="entry name" value="P-loop containing nucleoside triphosphate hydrolases"/>
    <property type="match status" value="1"/>
</dbReference>
<sequence>MSFLDVNNLSVSYSSQPVLDRVSFNVEKGEIISVVGPNGSGKSTLVKALLGLIPSTGEVSLSGQKMIRSSALAGYVPQRFEFDKTFPLTVHEFLSLTHRNLADSEKKELIEDLQVDGLFRKKLGSLSGGQLQRVLIVQALLARPQILILDEPTTGIDVKGTQDFYKLIQHLNQEHQVTIMLVSHETDVAYSLSDKVLCLDNLAYHLEYPKRGTRDDLFKKTHHDDKLKPLDHLD</sequence>
<dbReference type="InterPro" id="IPR017871">
    <property type="entry name" value="ABC_transporter-like_CS"/>
</dbReference>
<protein>
    <recommendedName>
        <fullName evidence="5">ABC transporter domain-containing protein</fullName>
    </recommendedName>
</protein>
<evidence type="ECO:0000256" key="3">
    <source>
        <dbReference type="ARBA" id="ARBA00022741"/>
    </source>
</evidence>
<dbReference type="InterPro" id="IPR027417">
    <property type="entry name" value="P-loop_NTPase"/>
</dbReference>
<dbReference type="GO" id="GO:0005524">
    <property type="term" value="F:ATP binding"/>
    <property type="evidence" value="ECO:0007669"/>
    <property type="project" value="UniProtKB-KW"/>
</dbReference>
<evidence type="ECO:0000313" key="6">
    <source>
        <dbReference type="EMBL" id="OGH68400.1"/>
    </source>
</evidence>
<evidence type="ECO:0000259" key="5">
    <source>
        <dbReference type="PROSITE" id="PS50893"/>
    </source>
</evidence>
<dbReference type="InterPro" id="IPR050153">
    <property type="entry name" value="Metal_Ion_Import_ABC"/>
</dbReference>
<dbReference type="EMBL" id="MFQA01000044">
    <property type="protein sequence ID" value="OGH68400.1"/>
    <property type="molecule type" value="Genomic_DNA"/>
</dbReference>
<dbReference type="Proteomes" id="UP000176413">
    <property type="component" value="Unassembled WGS sequence"/>
</dbReference>
<dbReference type="PANTHER" id="PTHR42734">
    <property type="entry name" value="METAL TRANSPORT SYSTEM ATP-BINDING PROTEIN TM_0124-RELATED"/>
    <property type="match status" value="1"/>
</dbReference>